<feature type="region of interest" description="Disordered" evidence="2">
    <location>
        <begin position="1732"/>
        <end position="1803"/>
    </location>
</feature>
<feature type="region of interest" description="Disordered" evidence="2">
    <location>
        <begin position="1940"/>
        <end position="1961"/>
    </location>
</feature>
<dbReference type="Pfam" id="PF25569">
    <property type="entry name" value="TPR_ZFYVE26"/>
    <property type="match status" value="1"/>
</dbReference>
<gene>
    <name evidence="4" type="ORF">QVD17_04026</name>
</gene>
<keyword evidence="1" id="KW-0175">Coiled coil</keyword>
<comment type="caution">
    <text evidence="4">The sequence shown here is derived from an EMBL/GenBank/DDBJ whole genome shotgun (WGS) entry which is preliminary data.</text>
</comment>
<feature type="compositionally biased region" description="Polar residues" evidence="2">
    <location>
        <begin position="1738"/>
        <end position="1765"/>
    </location>
</feature>
<accession>A0AAD8LIR9</accession>
<sequence>MEHAGMESDLLSRLSANHLFLGQIEPFRATIIALRSRNPDLARSILQTVVANGCRYETILFGTNSSPALLTYICTLELLQFNDATSRVWSFDSSTLRLRAEFLLYVQIITSRVLESRKENSNLGQNQSDIAANSDSVSDYDSQDKVNDSKGDTDGTGIDDIDSDQQISETKGDTSELGINAVNSSTSTSTKYGDFEECLRVLNKISEVGFRRLRPDLIEVEIRESEEEETSGGDLEMEEGEMMCLKGVILENAVIFDAMCENIAKQVKWIRENDGGDDPSLVTSPAAQEEGSDEDVKVLKLTQKCVQMVHLDALKECLKEGDNDGALSHIQFLHFAYGVDEADYRMVLQDLLKRVFSGMVAYDETWLATRSKLLSIYEKALSSNSTNLVHMIESIHEELFSEEIESHKVSNGNQTPPPFERLLIAQTMPGDQKSSLKLAISACKRDMYHYARISGLHVLQCVMDVALAAVKREQLQEASNILSLYPQLQPLVAVMGWDLLPGKTDMRRKLMQLLWTSKSQILRLEESSLYGNKSDEVSCVEHLCDFLCYQLDLASFVACVNSGQSWSLKSSLLLSGKGNTELENHDFQLDPFVENLVLERLSIHSPLRVLFDVVPDIRFQDAIELFSMQPITSNIAAWKRMKDVELMHMRYAMESAVLSFGSMGNSKNNEAKSYQMALCYLKDLKIHLEAINNIPRKIMMVNIIISLLHMDDLSRGLSPSPPPTIHPDTSEESGGPCTNEEGNNMVISFTGRLLNILKQNLPLSVTDQEMANEGNVPTDGKRALEWRISHAKSFIEDWEWRLSILESLLPLSARQWKWEEALTVLRAAPSKLLNLCMQRAKYDIGEEAVSRFSLPPEDKATLELVEWVDGAFKRASAADAVSRAVDETSVVQELDFSTLRSQLGPLIATLLCIDVAAASSRSSALSQKLLDQAQVMLSEIYPGRAPKMGATYWDQIYEIAIISVAKRLLKRLQELVEQEKFPVLQALLTGDLINTASKDFQRQGHRERALAMLHQMIEDAHMGKRQFLSGKLHNLARAIADEENERDSRRAESLYHDKDVLNHDKNGVLGLGLRPVSQPSSVGEKSTASTSYDVKDAEKRIYGPLTSKATTYLSQFILHIAAIGDIVDGTDTTHDFNYFSLIYEWPKDLLTRLVFDRGSTDAAAKVAEIMSADFVHEVISACVPPIYPPRSGRGWADIAVIPTCPKSNSECKVLSPSSKEAKPSSYCPSSATPGVPLYPLQLDVVKHLVKLSPVRAVLACVFGSCILYGRGDSTISNSLNEGSVIKRDADRLFFEFALDQSERFPTLNRWIQMQTNLHRVSEVAVTAEHTINDGSEAKTSVKRFREHDSDSELEHDDLAVGPTISVLPETTNESGIWQDSPKSEIVETDTTVFLSFGWENEKPYEKAVDRLIEEGKLMDALALSDRCLRDGASDELLKLLIEREEEDHTMYNRSGHSTYRIPSNSWQYCLRLKDKQFAATLALKYLHRWELNAALDVLTMCHCHLLENDPYKKEVVLRRQALMRYSHIISADERYNSWQEVEAECKEDPEGLALRLAERGAVSAALEVAESAGLSIELRRELQGRQLVKLLTADPITGGGPAEASRFLSSLRDSEDALPVAMGAMQQLPNLRSKQLLVHFFLKRKDSNLTEPELSRLNLWALGLRVLAVLPLPWQQRCSALHEHPQLIVEVLLMRKQLQSASMILKEFPSLRDNNKILTYAAKAISVTISPPRRESRIQVSGPKTKQKSGTPTRSSFSNSLSNLQKEARRAFSWNPRNSAEKPTPKEVQRKRKGSGLTQTDKATWEAMAGIQEDRVSSYTIDGQDRLPSVSTADQWMLTGDINKDEAVRSSHHYESAPDIILFKELLSLCSDESSSAKGALDLCVNQMRNVLSAQHLPENASMEVIGRAYHATETFVQGLLYAKGQLRKLEVSAYSERNKDIDDTSSDAGSSSVGSQSTDELSEVLSQADMWLRRAELLQSLLGYGIAASLDDIADKESSARLRDRLILEERYSMAVYTCKKCKIDAFAVWNAWGLALIRMEHYAQARVKFKQALQLYKDDPAPVIQDIINTIEGGPPADVSSVRSMYEHLAKSAPTILDDSLSADSYLNVLYMPSTFPRSERSRRLQEASDGNSLNTSEFEDVPRSNLDAVRYLECVNYLQEFTRTDLLDFMFKHGHYKDACMLFFPENGVPSPPQQPPLVAMSSSTPQKPDPLSTDYGTIDDLCDLCIGYGAMSVLEEVMASRMTSAETADLQVKQYTSAALNRICVFCETYKHFNYLYRFQVIGKDHVAAGLCCIQLFVNSSVLDEAIKHLENAKMHFDEALTVRNKTGGSTKVVTKGIRGKSASQKLTEEGLVKFSARVAMQVDVIKSFNDTDGPQWKYSLFGNPNDPETFRRRCVIAEALVEKNFDLAFQVIYEFNLSAVDIYAGVASSLADRKKGGQLTEFFRNIKGTIEDEDWDQVLGAAINVYANKHKERPDRLIDMLTSSHRKVLACVVCGRLKSAFQIASRSGSVADVQYVAHQALHANALPVLDMCKQWLAQYM</sequence>
<feature type="compositionally biased region" description="Polar residues" evidence="2">
    <location>
        <begin position="121"/>
        <end position="140"/>
    </location>
</feature>
<feature type="domain" description="ZFYVE26-like TPR repeats" evidence="3">
    <location>
        <begin position="2424"/>
        <end position="2542"/>
    </location>
</feature>
<protein>
    <recommendedName>
        <fullName evidence="3">ZFYVE26-like TPR repeats domain-containing protein</fullName>
    </recommendedName>
</protein>
<dbReference type="InterPro" id="IPR057946">
    <property type="entry name" value="TPR_ZFYVE26"/>
</dbReference>
<feature type="compositionally biased region" description="Low complexity" evidence="2">
    <location>
        <begin position="1947"/>
        <end position="1960"/>
    </location>
</feature>
<evidence type="ECO:0000256" key="2">
    <source>
        <dbReference type="SAM" id="MobiDB-lite"/>
    </source>
</evidence>
<feature type="compositionally biased region" description="Polar residues" evidence="2">
    <location>
        <begin position="181"/>
        <end position="190"/>
    </location>
</feature>
<feature type="coiled-coil region" evidence="1">
    <location>
        <begin position="1025"/>
        <end position="1052"/>
    </location>
</feature>
<organism evidence="4 5">
    <name type="scientific">Tagetes erecta</name>
    <name type="common">African marigold</name>
    <dbReference type="NCBI Taxonomy" id="13708"/>
    <lineage>
        <taxon>Eukaryota</taxon>
        <taxon>Viridiplantae</taxon>
        <taxon>Streptophyta</taxon>
        <taxon>Embryophyta</taxon>
        <taxon>Tracheophyta</taxon>
        <taxon>Spermatophyta</taxon>
        <taxon>Magnoliopsida</taxon>
        <taxon>eudicotyledons</taxon>
        <taxon>Gunneridae</taxon>
        <taxon>Pentapetalae</taxon>
        <taxon>asterids</taxon>
        <taxon>campanulids</taxon>
        <taxon>Asterales</taxon>
        <taxon>Asteraceae</taxon>
        <taxon>Asteroideae</taxon>
        <taxon>Heliantheae alliance</taxon>
        <taxon>Tageteae</taxon>
        <taxon>Tagetes</taxon>
    </lineage>
</organism>
<dbReference type="Proteomes" id="UP001229421">
    <property type="component" value="Unassembled WGS sequence"/>
</dbReference>
<dbReference type="PANTHER" id="PTHR35478">
    <property type="entry name" value="ZINC FINGER FYVE DOMAIN PROTEIN"/>
    <property type="match status" value="1"/>
</dbReference>
<reference evidence="4" key="1">
    <citation type="journal article" date="2023" name="bioRxiv">
        <title>Improved chromosome-level genome assembly for marigold (Tagetes erecta).</title>
        <authorList>
            <person name="Jiang F."/>
            <person name="Yuan L."/>
            <person name="Wang S."/>
            <person name="Wang H."/>
            <person name="Xu D."/>
            <person name="Wang A."/>
            <person name="Fan W."/>
        </authorList>
    </citation>
    <scope>NUCLEOTIDE SEQUENCE</scope>
    <source>
        <strain evidence="4">WSJ</strain>
        <tissue evidence="4">Leaf</tissue>
    </source>
</reference>
<name>A0AAD8LIR9_TARER</name>
<evidence type="ECO:0000256" key="1">
    <source>
        <dbReference type="SAM" id="Coils"/>
    </source>
</evidence>
<proteinExistence type="predicted"/>
<evidence type="ECO:0000259" key="3">
    <source>
        <dbReference type="Pfam" id="PF25569"/>
    </source>
</evidence>
<feature type="region of interest" description="Disordered" evidence="2">
    <location>
        <begin position="120"/>
        <end position="190"/>
    </location>
</feature>
<evidence type="ECO:0000313" key="4">
    <source>
        <dbReference type="EMBL" id="KAK1438220.1"/>
    </source>
</evidence>
<dbReference type="EMBL" id="JAUHHV010000001">
    <property type="protein sequence ID" value="KAK1438220.1"/>
    <property type="molecule type" value="Genomic_DNA"/>
</dbReference>
<evidence type="ECO:0000313" key="5">
    <source>
        <dbReference type="Proteomes" id="UP001229421"/>
    </source>
</evidence>
<feature type="region of interest" description="Disordered" evidence="2">
    <location>
        <begin position="718"/>
        <end position="741"/>
    </location>
</feature>
<keyword evidence="5" id="KW-1185">Reference proteome</keyword>
<feature type="compositionally biased region" description="Basic and acidic residues" evidence="2">
    <location>
        <begin position="1779"/>
        <end position="1788"/>
    </location>
</feature>
<feature type="compositionally biased region" description="Basic and acidic residues" evidence="2">
    <location>
        <begin position="142"/>
        <end position="153"/>
    </location>
</feature>
<dbReference type="PANTHER" id="PTHR35478:SF1">
    <property type="entry name" value="ZINC FINGER FYVE DOMAIN-CONTAINING PROTEIN 26"/>
    <property type="match status" value="1"/>
</dbReference>